<dbReference type="InterPro" id="IPR012171">
    <property type="entry name" value="Fatty_acid_desaturase"/>
</dbReference>
<keyword evidence="1" id="KW-0812">Transmembrane</keyword>
<proteinExistence type="predicted"/>
<protein>
    <submittedName>
        <fullName evidence="3">RtxC</fullName>
    </submittedName>
</protein>
<dbReference type="GO" id="GO:0016020">
    <property type="term" value="C:membrane"/>
    <property type="evidence" value="ECO:0007669"/>
    <property type="project" value="TreeGrafter"/>
</dbReference>
<gene>
    <name evidence="3" type="primary">rtxC</name>
</gene>
<reference evidence="3" key="1">
    <citation type="submission" date="2012-05" db="EMBL/GenBank/DDBJ databases">
        <title>Identification of genes involved in symbiotic efficiency of Sinorhizobium meliloti AK21 by suppresive subtraction hybridization.</title>
        <authorList>
            <person name="Lopez-Contreras J.A."/>
            <person name="Molina-Sanchez M.D."/>
            <person name="Toro N."/>
            <person name="Fernandez-Lopez M."/>
        </authorList>
    </citation>
    <scope>NUCLEOTIDE SEQUENCE</scope>
    <source>
        <strain evidence="3">AK21</strain>
    </source>
</reference>
<dbReference type="EMBL" id="JX049335">
    <property type="protein sequence ID" value="AFP89753.1"/>
    <property type="molecule type" value="Genomic_DNA"/>
</dbReference>
<feature type="domain" description="Fatty acid desaturase" evidence="2">
    <location>
        <begin position="59"/>
        <end position="305"/>
    </location>
</feature>
<evidence type="ECO:0000256" key="1">
    <source>
        <dbReference type="SAM" id="Phobius"/>
    </source>
</evidence>
<dbReference type="CDD" id="cd03510">
    <property type="entry name" value="Rhizobitoxine-FADS-like"/>
    <property type="match status" value="1"/>
</dbReference>
<dbReference type="GO" id="GO:0008610">
    <property type="term" value="P:lipid biosynthetic process"/>
    <property type="evidence" value="ECO:0007669"/>
    <property type="project" value="UniProtKB-ARBA"/>
</dbReference>
<dbReference type="AlphaFoldDB" id="J7H1J8"/>
<dbReference type="PANTHER" id="PTHR19353">
    <property type="entry name" value="FATTY ACID DESATURASE 2"/>
    <property type="match status" value="1"/>
</dbReference>
<feature type="transmembrane region" description="Helical" evidence="1">
    <location>
        <begin position="221"/>
        <end position="240"/>
    </location>
</feature>
<dbReference type="Pfam" id="PF00487">
    <property type="entry name" value="FA_desaturase"/>
    <property type="match status" value="1"/>
</dbReference>
<accession>J7H1J8</accession>
<dbReference type="GO" id="GO:0016717">
    <property type="term" value="F:oxidoreductase activity, acting on paired donors, with oxidation of a pair of donors resulting in the reduction of molecular oxygen to two molecules of water"/>
    <property type="evidence" value="ECO:0007669"/>
    <property type="project" value="TreeGrafter"/>
</dbReference>
<feature type="transmembrane region" description="Helical" evidence="1">
    <location>
        <begin position="153"/>
        <end position="173"/>
    </location>
</feature>
<feature type="transmembrane region" description="Helical" evidence="1">
    <location>
        <begin position="45"/>
        <end position="72"/>
    </location>
</feature>
<dbReference type="InterPro" id="IPR005804">
    <property type="entry name" value="FA_desaturase_dom"/>
</dbReference>
<evidence type="ECO:0000313" key="3">
    <source>
        <dbReference type="EMBL" id="AFP89753.1"/>
    </source>
</evidence>
<dbReference type="PANTHER" id="PTHR19353:SF19">
    <property type="entry name" value="DELTA(5) FATTY ACID DESATURASE C-RELATED"/>
    <property type="match status" value="1"/>
</dbReference>
<organism evidence="3">
    <name type="scientific">Rhizobium meliloti</name>
    <name type="common">Ensifer meliloti</name>
    <name type="synonym">Sinorhizobium meliloti</name>
    <dbReference type="NCBI Taxonomy" id="382"/>
    <lineage>
        <taxon>Bacteria</taxon>
        <taxon>Pseudomonadati</taxon>
        <taxon>Pseudomonadota</taxon>
        <taxon>Alphaproteobacteria</taxon>
        <taxon>Hyphomicrobiales</taxon>
        <taxon>Rhizobiaceae</taxon>
        <taxon>Sinorhizobium/Ensifer group</taxon>
        <taxon>Sinorhizobium</taxon>
    </lineage>
</organism>
<feature type="transmembrane region" description="Helical" evidence="1">
    <location>
        <begin position="194"/>
        <end position="215"/>
    </location>
</feature>
<name>J7H1J8_RHIML</name>
<keyword evidence="1" id="KW-0472">Membrane</keyword>
<evidence type="ECO:0000259" key="2">
    <source>
        <dbReference type="Pfam" id="PF00487"/>
    </source>
</evidence>
<feature type="transmembrane region" description="Helical" evidence="1">
    <location>
        <begin position="93"/>
        <end position="109"/>
    </location>
</feature>
<keyword evidence="1" id="KW-1133">Transmembrane helix</keyword>
<sequence>MTVQDVWPLKASHFESVRFPSDIKRSLAALRTDNFTGALYIAKDYIIILAFAALASEVSWWFYPLAVLFIGAHQRGLTTIAHDAAHKTLARNATLNYVLGILFAAYPLFQRHWAYRISHVHLHHPHLGDPEKDPDLKFFLETGVYDVRHPNRYIWDIVVFPLLGGATSAYLKYLFKSRFSIGGAGSADVDKTGILVDTWGFAAFWITVLGTSIAFGFFDELILFWIIPYLTTFQVIGWFTEIAEHSPMWKSKTRTYTLTRNRKGNLLERMLFGVNLDEYHLEHHLSPGIPFWLLKKAQEIRMADPEFREVSTTWGGLFCKGPKGQPSVISQLIERNARLYEAEQHNRPAATGSAL</sequence>